<dbReference type="PANTHER" id="PTHR12169:SF6">
    <property type="entry name" value="AFG1-LIKE ATPASE"/>
    <property type="match status" value="1"/>
</dbReference>
<evidence type="ECO:0000256" key="3">
    <source>
        <dbReference type="ARBA" id="ARBA00022840"/>
    </source>
</evidence>
<protein>
    <recommendedName>
        <fullName evidence="6">AAA+ ATPase domain-containing protein</fullName>
    </recommendedName>
</protein>
<dbReference type="Pfam" id="PF03969">
    <property type="entry name" value="AFG1_ATPase"/>
    <property type="match status" value="1"/>
</dbReference>
<reference evidence="5" key="1">
    <citation type="submission" date="2021-01" db="EMBL/GenBank/DDBJ databases">
        <authorList>
            <person name="Corre E."/>
            <person name="Pelletier E."/>
            <person name="Niang G."/>
            <person name="Scheremetjew M."/>
            <person name="Finn R."/>
            <person name="Kale V."/>
            <person name="Holt S."/>
            <person name="Cochrane G."/>
            <person name="Meng A."/>
            <person name="Brown T."/>
            <person name="Cohen L."/>
        </authorList>
    </citation>
    <scope>NUCLEOTIDE SEQUENCE</scope>
    <source>
        <strain evidence="5">CCMP127</strain>
    </source>
</reference>
<dbReference type="EMBL" id="HBIM01001174">
    <property type="protein sequence ID" value="CAE0402759.1"/>
    <property type="molecule type" value="Transcribed_RNA"/>
</dbReference>
<sequence length="630" mass="70889">MISQLRQPLWRRSLRLGTRTVTPRAMAATTSGRLLPTTRSSTVEASFVPSRRWLSSPKNVGEGPAPVVAGSAADNKDDDDEWTCLPSKLPQTTVNENGTTNLPKGNDTSGEEDDDDDWTCLPSKPPKFATKESRPSGSRTFSSQSAAAAEGADPQQQQPLLLLEHWQVEVQANRLQADPQQERAAKKLQKLQLALNGYDNTPWIEHYEKRAELRRRREQQQQQEEESKKKQQQSVAAVQLNEKLRNETEEQQEAPPLPPEPEPPQIRIPRGLYLYGSVGTGKSLLMDRFFDLVPVQKKRRCHFHAFMAEVHHRIHQLKLDDLDKYGRNFHVDTNEYRNPIHRVGRQIAGETSLLCFDEFQVTDVADALILSQLFSVLFTLGTVVVATSNRPPDDLYEGGVNRYYFMPFIELLKKHCVTHDMASATDYRRLTSVNFPSYYFTAHALSAGQLDALVQEVRGDTPSSSTALNLGHQRSLVLNDADERGKLVRVSFDELCNAELGATDYRRLAYQFQTVVLEDIPLLNMEKHDLARRFITLVDELYEGRCVLICVARETSATEPGLLFPKLLQGIDGEDGDSGPMLGIDQAMKGGHPVGALASVRELDFAFERAASRLTEMTSLGWWDRVLRPV</sequence>
<feature type="compositionally biased region" description="Polar residues" evidence="4">
    <location>
        <begin position="89"/>
        <end position="108"/>
    </location>
</feature>
<dbReference type="AlphaFoldDB" id="A0A7S3KWG9"/>
<dbReference type="GO" id="GO:0016887">
    <property type="term" value="F:ATP hydrolysis activity"/>
    <property type="evidence" value="ECO:0007669"/>
    <property type="project" value="InterPro"/>
</dbReference>
<dbReference type="NCBIfam" id="NF040713">
    <property type="entry name" value="ZapE"/>
    <property type="match status" value="1"/>
</dbReference>
<keyword evidence="2" id="KW-0547">Nucleotide-binding</keyword>
<dbReference type="SUPFAM" id="SSF52540">
    <property type="entry name" value="P-loop containing nucleoside triphosphate hydrolases"/>
    <property type="match status" value="1"/>
</dbReference>
<dbReference type="GO" id="GO:0005524">
    <property type="term" value="F:ATP binding"/>
    <property type="evidence" value="ECO:0007669"/>
    <property type="project" value="UniProtKB-KW"/>
</dbReference>
<gene>
    <name evidence="5" type="ORF">ACOF00016_LOCUS1016</name>
</gene>
<dbReference type="GO" id="GO:0005739">
    <property type="term" value="C:mitochondrion"/>
    <property type="evidence" value="ECO:0007669"/>
    <property type="project" value="TreeGrafter"/>
</dbReference>
<dbReference type="InterPro" id="IPR027417">
    <property type="entry name" value="P-loop_NTPase"/>
</dbReference>
<feature type="region of interest" description="Disordered" evidence="4">
    <location>
        <begin position="214"/>
        <end position="268"/>
    </location>
</feature>
<evidence type="ECO:0000256" key="2">
    <source>
        <dbReference type="ARBA" id="ARBA00022741"/>
    </source>
</evidence>
<feature type="region of interest" description="Disordered" evidence="4">
    <location>
        <begin position="53"/>
        <end position="154"/>
    </location>
</feature>
<name>A0A7S3KWG9_9STRA</name>
<feature type="compositionally biased region" description="Pro residues" evidence="4">
    <location>
        <begin position="255"/>
        <end position="266"/>
    </location>
</feature>
<evidence type="ECO:0000256" key="4">
    <source>
        <dbReference type="SAM" id="MobiDB-lite"/>
    </source>
</evidence>
<accession>A0A7S3KWG9</accession>
<evidence type="ECO:0000313" key="5">
    <source>
        <dbReference type="EMBL" id="CAE0402759.1"/>
    </source>
</evidence>
<dbReference type="InterPro" id="IPR005654">
    <property type="entry name" value="ATPase_AFG1-like"/>
</dbReference>
<evidence type="ECO:0000256" key="1">
    <source>
        <dbReference type="ARBA" id="ARBA00010322"/>
    </source>
</evidence>
<feature type="compositionally biased region" description="Acidic residues" evidence="4">
    <location>
        <begin position="109"/>
        <end position="118"/>
    </location>
</feature>
<proteinExistence type="inferred from homology"/>
<dbReference type="Gene3D" id="3.40.50.300">
    <property type="entry name" value="P-loop containing nucleotide triphosphate hydrolases"/>
    <property type="match status" value="1"/>
</dbReference>
<comment type="similarity">
    <text evidence="1">Belongs to the AFG1 ATPase family.</text>
</comment>
<evidence type="ECO:0008006" key="6">
    <source>
        <dbReference type="Google" id="ProtNLM"/>
    </source>
</evidence>
<keyword evidence="3" id="KW-0067">ATP-binding</keyword>
<feature type="compositionally biased region" description="Polar residues" evidence="4">
    <location>
        <begin position="135"/>
        <end position="146"/>
    </location>
</feature>
<organism evidence="5">
    <name type="scientific">Amphora coffeiformis</name>
    <dbReference type="NCBI Taxonomy" id="265554"/>
    <lineage>
        <taxon>Eukaryota</taxon>
        <taxon>Sar</taxon>
        <taxon>Stramenopiles</taxon>
        <taxon>Ochrophyta</taxon>
        <taxon>Bacillariophyta</taxon>
        <taxon>Bacillariophyceae</taxon>
        <taxon>Bacillariophycidae</taxon>
        <taxon>Thalassiophysales</taxon>
        <taxon>Catenulaceae</taxon>
        <taxon>Amphora</taxon>
    </lineage>
</organism>
<dbReference type="PANTHER" id="PTHR12169">
    <property type="entry name" value="ATPASE N2B"/>
    <property type="match status" value="1"/>
</dbReference>